<gene>
    <name evidence="1" type="ORF">ACOLOM_LOCUS1852</name>
</gene>
<protein>
    <submittedName>
        <fullName evidence="1">4833_t:CDS:1</fullName>
    </submittedName>
</protein>
<proteinExistence type="predicted"/>
<comment type="caution">
    <text evidence="1">The sequence shown here is derived from an EMBL/GenBank/DDBJ whole genome shotgun (WGS) entry which is preliminary data.</text>
</comment>
<sequence>MTLTNSETKLTDFRNATIKQHWNDPPHKVDEHEKLDAAQTRIILKTILEDCKQNVKSSDKRIISDTEKRLELLFEVLEKGQLSESVLGRLCKMCEYAEANDFANALAIHSNLMTTDFDKEGKWLLGIRRLLDLYRKKSNEK</sequence>
<dbReference type="Proteomes" id="UP000789525">
    <property type="component" value="Unassembled WGS sequence"/>
</dbReference>
<keyword evidence="2" id="KW-1185">Reference proteome</keyword>
<reference evidence="1" key="1">
    <citation type="submission" date="2021-06" db="EMBL/GenBank/DDBJ databases">
        <authorList>
            <person name="Kallberg Y."/>
            <person name="Tangrot J."/>
            <person name="Rosling A."/>
        </authorList>
    </citation>
    <scope>NUCLEOTIDE SEQUENCE</scope>
    <source>
        <strain evidence="1">CL356</strain>
    </source>
</reference>
<evidence type="ECO:0000313" key="1">
    <source>
        <dbReference type="EMBL" id="CAG8477346.1"/>
    </source>
</evidence>
<dbReference type="EMBL" id="CAJVPT010002214">
    <property type="protein sequence ID" value="CAG8477346.1"/>
    <property type="molecule type" value="Genomic_DNA"/>
</dbReference>
<name>A0ACA9KK49_9GLOM</name>
<organism evidence="1 2">
    <name type="scientific">Acaulospora colombiana</name>
    <dbReference type="NCBI Taxonomy" id="27376"/>
    <lineage>
        <taxon>Eukaryota</taxon>
        <taxon>Fungi</taxon>
        <taxon>Fungi incertae sedis</taxon>
        <taxon>Mucoromycota</taxon>
        <taxon>Glomeromycotina</taxon>
        <taxon>Glomeromycetes</taxon>
        <taxon>Diversisporales</taxon>
        <taxon>Acaulosporaceae</taxon>
        <taxon>Acaulospora</taxon>
    </lineage>
</organism>
<accession>A0ACA9KK49</accession>
<evidence type="ECO:0000313" key="2">
    <source>
        <dbReference type="Proteomes" id="UP000789525"/>
    </source>
</evidence>